<gene>
    <name evidence="2" type="ORF">Bpfe_004217</name>
</gene>
<keyword evidence="3" id="KW-1185">Reference proteome</keyword>
<protein>
    <submittedName>
        <fullName evidence="2">Uncharacterized protein</fullName>
    </submittedName>
</protein>
<dbReference type="Proteomes" id="UP001233172">
    <property type="component" value="Unassembled WGS sequence"/>
</dbReference>
<evidence type="ECO:0000313" key="2">
    <source>
        <dbReference type="EMBL" id="KAK0066096.1"/>
    </source>
</evidence>
<organism evidence="2 3">
    <name type="scientific">Biomphalaria pfeifferi</name>
    <name type="common">Bloodfluke planorb</name>
    <name type="synonym">Freshwater snail</name>
    <dbReference type="NCBI Taxonomy" id="112525"/>
    <lineage>
        <taxon>Eukaryota</taxon>
        <taxon>Metazoa</taxon>
        <taxon>Spiralia</taxon>
        <taxon>Lophotrochozoa</taxon>
        <taxon>Mollusca</taxon>
        <taxon>Gastropoda</taxon>
        <taxon>Heterobranchia</taxon>
        <taxon>Euthyneura</taxon>
        <taxon>Panpulmonata</taxon>
        <taxon>Hygrophila</taxon>
        <taxon>Lymnaeoidea</taxon>
        <taxon>Planorbidae</taxon>
        <taxon>Biomphalaria</taxon>
    </lineage>
</organism>
<name>A0AAD8FJT4_BIOPF</name>
<sequence length="84" mass="9698">MVSTALEAIVRNGLPDSKQPTQLFPPRPTLNYPPSVGWGSRASYVCYKASSTRCNRALRGDKKEDCRRDKRGDTERERERERER</sequence>
<evidence type="ECO:0000313" key="3">
    <source>
        <dbReference type="Proteomes" id="UP001233172"/>
    </source>
</evidence>
<accession>A0AAD8FJT4</accession>
<comment type="caution">
    <text evidence="2">The sequence shown here is derived from an EMBL/GenBank/DDBJ whole genome shotgun (WGS) entry which is preliminary data.</text>
</comment>
<dbReference type="EMBL" id="JASAOG010000011">
    <property type="protein sequence ID" value="KAK0066096.1"/>
    <property type="molecule type" value="Genomic_DNA"/>
</dbReference>
<feature type="region of interest" description="Disordered" evidence="1">
    <location>
        <begin position="59"/>
        <end position="84"/>
    </location>
</feature>
<dbReference type="AlphaFoldDB" id="A0AAD8FJT4"/>
<proteinExistence type="predicted"/>
<reference evidence="2" key="1">
    <citation type="journal article" date="2023" name="PLoS Negl. Trop. Dis.">
        <title>A genome sequence for Biomphalaria pfeifferi, the major vector snail for the human-infecting parasite Schistosoma mansoni.</title>
        <authorList>
            <person name="Bu L."/>
            <person name="Lu L."/>
            <person name="Laidemitt M.R."/>
            <person name="Zhang S.M."/>
            <person name="Mutuku M."/>
            <person name="Mkoji G."/>
            <person name="Steinauer M."/>
            <person name="Loker E.S."/>
        </authorList>
    </citation>
    <scope>NUCLEOTIDE SEQUENCE</scope>
    <source>
        <strain evidence="2">KasaAsao</strain>
    </source>
</reference>
<reference evidence="2" key="2">
    <citation type="submission" date="2023-04" db="EMBL/GenBank/DDBJ databases">
        <authorList>
            <person name="Bu L."/>
            <person name="Lu L."/>
            <person name="Laidemitt M.R."/>
            <person name="Zhang S.M."/>
            <person name="Mutuku M."/>
            <person name="Mkoji G."/>
            <person name="Steinauer M."/>
            <person name="Loker E.S."/>
        </authorList>
    </citation>
    <scope>NUCLEOTIDE SEQUENCE</scope>
    <source>
        <strain evidence="2">KasaAsao</strain>
        <tissue evidence="2">Whole Snail</tissue>
    </source>
</reference>
<evidence type="ECO:0000256" key="1">
    <source>
        <dbReference type="SAM" id="MobiDB-lite"/>
    </source>
</evidence>
<feature type="region of interest" description="Disordered" evidence="1">
    <location>
        <begin position="1"/>
        <end position="35"/>
    </location>
</feature>